<protein>
    <submittedName>
        <fullName evidence="6">TIGR03619 family F420-dependent LLM class oxidoreductase</fullName>
        <ecNumber evidence="6">1.-.-.-</ecNumber>
    </submittedName>
</protein>
<keyword evidence="3 6" id="KW-0560">Oxidoreductase</keyword>
<dbReference type="GO" id="GO:0046306">
    <property type="term" value="P:alkanesulfonate catabolic process"/>
    <property type="evidence" value="ECO:0007669"/>
    <property type="project" value="TreeGrafter"/>
</dbReference>
<dbReference type="InterPro" id="IPR050172">
    <property type="entry name" value="SsuD_RutA_monooxygenase"/>
</dbReference>
<dbReference type="Proteomes" id="UP000263094">
    <property type="component" value="Unassembled WGS sequence"/>
</dbReference>
<dbReference type="GO" id="GO:0008726">
    <property type="term" value="F:alkanesulfonate monooxygenase activity"/>
    <property type="evidence" value="ECO:0007669"/>
    <property type="project" value="TreeGrafter"/>
</dbReference>
<keyword evidence="4" id="KW-0503">Monooxygenase</keyword>
<dbReference type="EMBL" id="QUAK01000118">
    <property type="protein sequence ID" value="RFU84575.1"/>
    <property type="molecule type" value="Genomic_DNA"/>
</dbReference>
<evidence type="ECO:0000259" key="5">
    <source>
        <dbReference type="Pfam" id="PF00296"/>
    </source>
</evidence>
<dbReference type="AlphaFoldDB" id="A0A372M240"/>
<reference evidence="6 7" key="1">
    <citation type="submission" date="2018-08" db="EMBL/GenBank/DDBJ databases">
        <title>Isolation, diversity and antifungal activity of Actinobacteria from wheat.</title>
        <authorList>
            <person name="Han C."/>
        </authorList>
    </citation>
    <scope>NUCLEOTIDE SEQUENCE [LARGE SCALE GENOMIC DNA]</scope>
    <source>
        <strain evidence="6 7">NEAU-YY421</strain>
    </source>
</reference>
<evidence type="ECO:0000313" key="7">
    <source>
        <dbReference type="Proteomes" id="UP000263094"/>
    </source>
</evidence>
<evidence type="ECO:0000256" key="4">
    <source>
        <dbReference type="ARBA" id="ARBA00023033"/>
    </source>
</evidence>
<keyword evidence="1" id="KW-0285">Flavoprotein</keyword>
<dbReference type="InterPro" id="IPR036661">
    <property type="entry name" value="Luciferase-like_sf"/>
</dbReference>
<dbReference type="PANTHER" id="PTHR42847:SF4">
    <property type="entry name" value="ALKANESULFONATE MONOOXYGENASE-RELATED"/>
    <property type="match status" value="1"/>
</dbReference>
<sequence>MQFTVEYPISAAGHDPAVASGAGVLEIVRAAEQCGYDAIAFTEHPAPSRKWLDAGGHATFDAIAALGFCAAATERIRLMTYLLVLPYHNPLAAAKALGTVDVLSGGRVTVVAGTGYLRSEFRALGVDFDERNALFDEAAEVLRGVWSTTPYAYRGRHFEAGGVAQVPPPVQAGGPPLWIGGNSALARRRAARHQGWSPMMVSDEVARTARTPALASVAELARLVGSVRESAVELRGAGARVEVQVQTPEGSWPVDGGSVERHRDHLGQLAQAGVTSFVLRLPGSSVGAAVEALRRYADTFGL</sequence>
<dbReference type="RefSeq" id="WP_128557785.1">
    <property type="nucleotide sequence ID" value="NZ_QUAK01000118.1"/>
</dbReference>
<dbReference type="InterPro" id="IPR019921">
    <property type="entry name" value="Lucif-like_OxRdtase_Rv2161c"/>
</dbReference>
<comment type="caution">
    <text evidence="6">The sequence shown here is derived from an EMBL/GenBank/DDBJ whole genome shotgun (WGS) entry which is preliminary data.</text>
</comment>
<evidence type="ECO:0000256" key="3">
    <source>
        <dbReference type="ARBA" id="ARBA00023002"/>
    </source>
</evidence>
<dbReference type="NCBIfam" id="TIGR03619">
    <property type="entry name" value="F420_Rv2161c"/>
    <property type="match status" value="1"/>
</dbReference>
<dbReference type="OrthoDB" id="5175259at2"/>
<keyword evidence="2" id="KW-0288">FMN</keyword>
<evidence type="ECO:0000256" key="1">
    <source>
        <dbReference type="ARBA" id="ARBA00022630"/>
    </source>
</evidence>
<dbReference type="EC" id="1.-.-.-" evidence="6"/>
<dbReference type="Pfam" id="PF00296">
    <property type="entry name" value="Bac_luciferase"/>
    <property type="match status" value="1"/>
</dbReference>
<feature type="domain" description="Luciferase-like" evidence="5">
    <location>
        <begin position="14"/>
        <end position="201"/>
    </location>
</feature>
<dbReference type="InterPro" id="IPR011251">
    <property type="entry name" value="Luciferase-like_dom"/>
</dbReference>
<name>A0A372M240_9ACTN</name>
<proteinExistence type="predicted"/>
<evidence type="ECO:0000256" key="2">
    <source>
        <dbReference type="ARBA" id="ARBA00022643"/>
    </source>
</evidence>
<dbReference type="PANTHER" id="PTHR42847">
    <property type="entry name" value="ALKANESULFONATE MONOOXYGENASE"/>
    <property type="match status" value="1"/>
</dbReference>
<keyword evidence="7" id="KW-1185">Reference proteome</keyword>
<gene>
    <name evidence="6" type="ORF">DY218_21785</name>
</gene>
<dbReference type="Gene3D" id="3.20.20.30">
    <property type="entry name" value="Luciferase-like domain"/>
    <property type="match status" value="1"/>
</dbReference>
<accession>A0A372M240</accession>
<organism evidence="6 7">
    <name type="scientific">Streptomyces triticagri</name>
    <dbReference type="NCBI Taxonomy" id="2293568"/>
    <lineage>
        <taxon>Bacteria</taxon>
        <taxon>Bacillati</taxon>
        <taxon>Actinomycetota</taxon>
        <taxon>Actinomycetes</taxon>
        <taxon>Kitasatosporales</taxon>
        <taxon>Streptomycetaceae</taxon>
        <taxon>Streptomyces</taxon>
    </lineage>
</organism>
<dbReference type="SUPFAM" id="SSF51679">
    <property type="entry name" value="Bacterial luciferase-like"/>
    <property type="match status" value="1"/>
</dbReference>
<evidence type="ECO:0000313" key="6">
    <source>
        <dbReference type="EMBL" id="RFU84575.1"/>
    </source>
</evidence>